<dbReference type="InterPro" id="IPR017441">
    <property type="entry name" value="Protein_kinase_ATP_BS"/>
</dbReference>
<dbReference type="Pfam" id="PF00069">
    <property type="entry name" value="Pkinase"/>
    <property type="match status" value="1"/>
</dbReference>
<dbReference type="PANTHER" id="PTHR43289">
    <property type="entry name" value="MITOGEN-ACTIVATED PROTEIN KINASE KINASE KINASE 20-RELATED"/>
    <property type="match status" value="1"/>
</dbReference>
<dbReference type="SMART" id="SM00564">
    <property type="entry name" value="PQQ"/>
    <property type="match status" value="4"/>
</dbReference>
<keyword evidence="3" id="KW-0418">Kinase</keyword>
<reference evidence="8 9" key="1">
    <citation type="submission" date="2021-06" db="EMBL/GenBank/DDBJ databases">
        <authorList>
            <person name="Pan X."/>
        </authorList>
    </citation>
    <scope>NUCLEOTIDE SEQUENCE [LARGE SCALE GENOMIC DNA]</scope>
    <source>
        <strain evidence="8 9">4503</strain>
    </source>
</reference>
<gene>
    <name evidence="8" type="ORF">KN815_34075</name>
</gene>
<evidence type="ECO:0000256" key="5">
    <source>
        <dbReference type="PROSITE-ProRule" id="PRU10141"/>
    </source>
</evidence>
<evidence type="ECO:0000313" key="9">
    <source>
        <dbReference type="Proteomes" id="UP000720508"/>
    </source>
</evidence>
<dbReference type="InterPro" id="IPR000719">
    <property type="entry name" value="Prot_kinase_dom"/>
</dbReference>
<proteinExistence type="predicted"/>
<feature type="binding site" evidence="5">
    <location>
        <position position="50"/>
    </location>
    <ligand>
        <name>ATP</name>
        <dbReference type="ChEBI" id="CHEBI:30616"/>
    </ligand>
</feature>
<keyword evidence="9" id="KW-1185">Reference proteome</keyword>
<dbReference type="PANTHER" id="PTHR43289:SF34">
    <property type="entry name" value="SERINE_THREONINE-PROTEIN KINASE YBDM-RELATED"/>
    <property type="match status" value="1"/>
</dbReference>
<comment type="caution">
    <text evidence="8">The sequence shown here is derived from an EMBL/GenBank/DDBJ whole genome shotgun (WGS) entry which is preliminary data.</text>
</comment>
<keyword evidence="1" id="KW-0808">Transferase</keyword>
<keyword evidence="2 5" id="KW-0547">Nucleotide-binding</keyword>
<feature type="compositionally biased region" description="Gly residues" evidence="6">
    <location>
        <begin position="301"/>
        <end position="319"/>
    </location>
</feature>
<dbReference type="Proteomes" id="UP000720508">
    <property type="component" value="Unassembled WGS sequence"/>
</dbReference>
<keyword evidence="4 5" id="KW-0067">ATP-binding</keyword>
<feature type="compositionally biased region" description="Basic and acidic residues" evidence="6">
    <location>
        <begin position="321"/>
        <end position="346"/>
    </location>
</feature>
<accession>A0ABS6CPW9</accession>
<protein>
    <submittedName>
        <fullName evidence="8">PQQ-binding-like beta-propeller repeat protein</fullName>
    </submittedName>
</protein>
<sequence>MPPVHRAGTGPEAEDPEYAGQYRLEAHLGSGGMGVVHLARSPSGRRLAVKVVHAAYAEDPEFRARFRQEVAAARRVSGAFTAPVVDADPEGPRPWMATLYIPGPTIAEHVKRSGPLAPDETVQLAAGLAEALRDIHRVGVVHRDLKPSNVLLAADGPKVIDFGISRPSDSELRTETGQLIGTPPFMAPEQFQRPRAVGPAADVFALGSLLVHAATGRGPFESESPYIVAYQVVHDEADLAGVPDELLPLIQRCLAKNPEDRPTPDALMTVLRAVRGPHPPVSRSPFPLVPQQRTPGPHSLPGGGRGEQVGGGEPVGGGTDTHVKAASEAAPRLKEGVQAEPERGAAEPESVAGLPVAGGPVMGQPVADGPVARRRGIRRWALSGLAALVLLGAGTVVTLRPFGGADASDGRQPRNSAATAEAWRPWKTGLDVGKSAGSGARPAFCSYGAGALYCTRRGVDAARVDPDDGRVVWSRPSAAGGPGDGEALSAPVFSGGLVQTVSPDGGRLRALDPTTHDVRWSREVSRYDGGVYSSGDTVLLTAPDGTVTAVNGATNKERWSHRLPGHARPAFFSYGDGRTAYAVTAAGDGAHTLVTAVDTVRGDTRWHASLSGNLTPAGSGPGGVLLLTETDTQTRTTAVVRYDPERRKARRVALSAPVSATSAVTSGDRVYVLGADGGLVAVDTGREGAARARARLWRLETSVANASPLVAADGRLYFSAADGRLLAVDAERGEVIGETRGSRGSRGGAAGRGFLDLMPAPVAADGKVFATGPDGTVFAVDGRDPAGW</sequence>
<evidence type="ECO:0000313" key="8">
    <source>
        <dbReference type="EMBL" id="MBU3868900.1"/>
    </source>
</evidence>
<dbReference type="CDD" id="cd14014">
    <property type="entry name" value="STKc_PknB_like"/>
    <property type="match status" value="1"/>
</dbReference>
<evidence type="ECO:0000256" key="4">
    <source>
        <dbReference type="ARBA" id="ARBA00022840"/>
    </source>
</evidence>
<dbReference type="PROSITE" id="PS50011">
    <property type="entry name" value="PROTEIN_KINASE_DOM"/>
    <property type="match status" value="1"/>
</dbReference>
<dbReference type="PROSITE" id="PS00108">
    <property type="entry name" value="PROTEIN_KINASE_ST"/>
    <property type="match status" value="1"/>
</dbReference>
<feature type="domain" description="Protein kinase" evidence="7">
    <location>
        <begin position="22"/>
        <end position="281"/>
    </location>
</feature>
<name>A0ABS6CPW9_9ACTN</name>
<evidence type="ECO:0000256" key="3">
    <source>
        <dbReference type="ARBA" id="ARBA00022777"/>
    </source>
</evidence>
<dbReference type="InterPro" id="IPR018391">
    <property type="entry name" value="PQQ_b-propeller_rpt"/>
</dbReference>
<evidence type="ECO:0000256" key="2">
    <source>
        <dbReference type="ARBA" id="ARBA00022741"/>
    </source>
</evidence>
<dbReference type="Pfam" id="PF13360">
    <property type="entry name" value="PQQ_2"/>
    <property type="match status" value="2"/>
</dbReference>
<dbReference type="InterPro" id="IPR008271">
    <property type="entry name" value="Ser/Thr_kinase_AS"/>
</dbReference>
<evidence type="ECO:0000259" key="7">
    <source>
        <dbReference type="PROSITE" id="PS50011"/>
    </source>
</evidence>
<dbReference type="PROSITE" id="PS00107">
    <property type="entry name" value="PROTEIN_KINASE_ATP"/>
    <property type="match status" value="1"/>
</dbReference>
<dbReference type="SMART" id="SM00220">
    <property type="entry name" value="S_TKc"/>
    <property type="match status" value="1"/>
</dbReference>
<organism evidence="8 9">
    <name type="scientific">Streptomyces niphimycinicus</name>
    <dbReference type="NCBI Taxonomy" id="2842201"/>
    <lineage>
        <taxon>Bacteria</taxon>
        <taxon>Bacillati</taxon>
        <taxon>Actinomycetota</taxon>
        <taxon>Actinomycetes</taxon>
        <taxon>Kitasatosporales</taxon>
        <taxon>Streptomycetaceae</taxon>
        <taxon>Streptomyces</taxon>
    </lineage>
</organism>
<dbReference type="RefSeq" id="WP_216345709.1">
    <property type="nucleotide sequence ID" value="NZ_JAHLEM010000495.1"/>
</dbReference>
<dbReference type="EMBL" id="JAHLEM010000495">
    <property type="protein sequence ID" value="MBU3868900.1"/>
    <property type="molecule type" value="Genomic_DNA"/>
</dbReference>
<feature type="region of interest" description="Disordered" evidence="6">
    <location>
        <begin position="275"/>
        <end position="357"/>
    </location>
</feature>
<evidence type="ECO:0000256" key="6">
    <source>
        <dbReference type="SAM" id="MobiDB-lite"/>
    </source>
</evidence>
<dbReference type="InterPro" id="IPR002372">
    <property type="entry name" value="PQQ_rpt_dom"/>
</dbReference>
<evidence type="ECO:0000256" key="1">
    <source>
        <dbReference type="ARBA" id="ARBA00022679"/>
    </source>
</evidence>